<evidence type="ECO:0000256" key="1">
    <source>
        <dbReference type="ARBA" id="ARBA00007068"/>
    </source>
</evidence>
<dbReference type="PANTHER" id="PTHR36512">
    <property type="entry name" value="D-AMINOPEPTIDASE"/>
    <property type="match status" value="1"/>
</dbReference>
<dbReference type="GO" id="GO:0004177">
    <property type="term" value="F:aminopeptidase activity"/>
    <property type="evidence" value="ECO:0007669"/>
    <property type="project" value="TreeGrafter"/>
</dbReference>
<dbReference type="Gene3D" id="3.60.70.12">
    <property type="entry name" value="L-amino peptidase D-ALA esterase/amidase"/>
    <property type="match status" value="1"/>
</dbReference>
<evidence type="ECO:0000313" key="3">
    <source>
        <dbReference type="Proteomes" id="UP000218505"/>
    </source>
</evidence>
<keyword evidence="3" id="KW-1185">Reference proteome</keyword>
<dbReference type="SUPFAM" id="SSF56266">
    <property type="entry name" value="DmpA/ArgJ-like"/>
    <property type="match status" value="1"/>
</dbReference>
<accession>A0A290Z189</accession>
<dbReference type="Proteomes" id="UP000218505">
    <property type="component" value="Chromosome"/>
</dbReference>
<sequence>MTGPVPGGVLLGRSGGAVVLLAPDGGLVAGVDVRGAPTGTRELDLLAPGTLVERVHAVVLSRDGLGAEDGVLPWLAERGRGFRVGAGAHEVVPIVPTLAVGSAPGDPAAGRAACEAAEPWTGDAVVLTGAAGSPDRRVAGLLLVRAALDEARCGRVAASARDGLVRAGLELPSAVIAVATGEDTGTPLDALCADATARLRAAAT</sequence>
<organism evidence="2 3">
    <name type="scientific">Actinosynnema pretiosum</name>
    <dbReference type="NCBI Taxonomy" id="42197"/>
    <lineage>
        <taxon>Bacteria</taxon>
        <taxon>Bacillati</taxon>
        <taxon>Actinomycetota</taxon>
        <taxon>Actinomycetes</taxon>
        <taxon>Pseudonocardiales</taxon>
        <taxon>Pseudonocardiaceae</taxon>
        <taxon>Actinosynnema</taxon>
    </lineage>
</organism>
<evidence type="ECO:0000313" key="2">
    <source>
        <dbReference type="EMBL" id="ATE52733.1"/>
    </source>
</evidence>
<gene>
    <name evidence="2" type="ORF">CNX65_05060</name>
</gene>
<dbReference type="RefSeq" id="WP_096491724.1">
    <property type="nucleotide sequence ID" value="NZ_CP023445.1"/>
</dbReference>
<dbReference type="EMBL" id="CP023445">
    <property type="protein sequence ID" value="ATE52733.1"/>
    <property type="molecule type" value="Genomic_DNA"/>
</dbReference>
<name>A0A290Z189_9PSEU</name>
<dbReference type="AlphaFoldDB" id="A0A290Z189"/>
<reference evidence="2" key="1">
    <citation type="submission" date="2017-09" db="EMBL/GenBank/DDBJ databases">
        <title>Complete Genome Sequence of ansamitocin-producing Bacterium Actinosynnema pretiosum X47.</title>
        <authorList>
            <person name="Cao G."/>
            <person name="Zong G."/>
            <person name="Zhong C."/>
            <person name="Fu J."/>
        </authorList>
    </citation>
    <scope>NUCLEOTIDE SEQUENCE [LARGE SCALE GENOMIC DNA]</scope>
    <source>
        <strain evidence="2">X47</strain>
    </source>
</reference>
<dbReference type="InterPro" id="IPR016117">
    <property type="entry name" value="ArgJ-like_dom_sf"/>
</dbReference>
<dbReference type="InterPro" id="IPR005321">
    <property type="entry name" value="Peptidase_S58_DmpA"/>
</dbReference>
<dbReference type="KEGG" id="apre:CNX65_05060"/>
<protein>
    <submittedName>
        <fullName evidence="2">Peptidase S58, DmpA</fullName>
    </submittedName>
</protein>
<comment type="similarity">
    <text evidence="1">Belongs to the peptidase S58 family.</text>
</comment>
<proteinExistence type="inferred from homology"/>
<dbReference type="PANTHER" id="PTHR36512:SF3">
    <property type="entry name" value="BLR5678 PROTEIN"/>
    <property type="match status" value="1"/>
</dbReference>